<dbReference type="PATRIC" id="fig|2041.4.peg.2285"/>
<organism evidence="2 3">
    <name type="scientific">Aeromicrobium erythreum</name>
    <dbReference type="NCBI Taxonomy" id="2041"/>
    <lineage>
        <taxon>Bacteria</taxon>
        <taxon>Bacillati</taxon>
        <taxon>Actinomycetota</taxon>
        <taxon>Actinomycetes</taxon>
        <taxon>Propionibacteriales</taxon>
        <taxon>Nocardioidaceae</taxon>
        <taxon>Aeromicrobium</taxon>
    </lineage>
</organism>
<dbReference type="Proteomes" id="UP000067689">
    <property type="component" value="Chromosome"/>
</dbReference>
<protein>
    <recommendedName>
        <fullName evidence="4">DUF4333 domain-containing protein</fullName>
    </recommendedName>
</protein>
<dbReference type="RefSeq" id="WP_067858452.1">
    <property type="nucleotide sequence ID" value="NZ_CP011502.1"/>
</dbReference>
<dbReference type="EMBL" id="CP011502">
    <property type="protein sequence ID" value="ALX05179.1"/>
    <property type="molecule type" value="Genomic_DNA"/>
</dbReference>
<dbReference type="AlphaFoldDB" id="A0A0U4CAZ0"/>
<feature type="signal peptide" evidence="1">
    <location>
        <begin position="1"/>
        <end position="25"/>
    </location>
</feature>
<sequence>MRLARLVAVSLGSVVLAGCSGTTTAEIEEAMADDLRYGTEGAAWLISRYGVHADVRDVDVTCEELGFLTDTGDSLRCEAHVEYTDGRSLTTPFDAEFRVDGVFPRLLADPTSTAG</sequence>
<dbReference type="PROSITE" id="PS51257">
    <property type="entry name" value="PROKAR_LIPOPROTEIN"/>
    <property type="match status" value="1"/>
</dbReference>
<keyword evidence="3" id="KW-1185">Reference proteome</keyword>
<evidence type="ECO:0000256" key="1">
    <source>
        <dbReference type="SAM" id="SignalP"/>
    </source>
</evidence>
<evidence type="ECO:0000313" key="3">
    <source>
        <dbReference type="Proteomes" id="UP000067689"/>
    </source>
</evidence>
<feature type="chain" id="PRO_5038397487" description="DUF4333 domain-containing protein" evidence="1">
    <location>
        <begin position="26"/>
        <end position="115"/>
    </location>
</feature>
<evidence type="ECO:0008006" key="4">
    <source>
        <dbReference type="Google" id="ProtNLM"/>
    </source>
</evidence>
<name>A0A0U4CAZ0_9ACTN</name>
<keyword evidence="1" id="KW-0732">Signal</keyword>
<gene>
    <name evidence="2" type="ORF">AERYTH_10925</name>
</gene>
<reference evidence="2 3" key="1">
    <citation type="journal article" date="1991" name="Int. J. Syst. Bacteriol.">
        <title>Description of the erythromycin-producing bacterium Arthrobacter sp. strain NRRL B-3381 as Aeromicrobium erythreum gen. nov., sp. nov.</title>
        <authorList>
            <person name="Miller E.S."/>
            <person name="Woese C.R."/>
            <person name="Brenner S."/>
        </authorList>
    </citation>
    <scope>NUCLEOTIDE SEQUENCE [LARGE SCALE GENOMIC DNA]</scope>
    <source>
        <strain evidence="2 3">AR18</strain>
    </source>
</reference>
<proteinExistence type="predicted"/>
<dbReference type="KEGG" id="aer:AERYTH_10925"/>
<accession>A0A0U4CAZ0</accession>
<evidence type="ECO:0000313" key="2">
    <source>
        <dbReference type="EMBL" id="ALX05179.1"/>
    </source>
</evidence>